<reference evidence="1" key="1">
    <citation type="submission" date="2024-12" db="EMBL/GenBank/DDBJ databases">
        <authorList>
            <person name="Wu N."/>
        </authorList>
    </citation>
    <scope>NUCLEOTIDE SEQUENCE</scope>
    <source>
        <strain evidence="1">P15</strain>
    </source>
</reference>
<gene>
    <name evidence="1" type="ORF">ACI1P1_01530</name>
</gene>
<accession>A0ACC7NQV1</accession>
<proteinExistence type="predicted"/>
<evidence type="ECO:0000313" key="1">
    <source>
        <dbReference type="EMBL" id="MFM9326968.1"/>
    </source>
</evidence>
<dbReference type="Proteomes" id="UP001631969">
    <property type="component" value="Unassembled WGS sequence"/>
</dbReference>
<sequence length="61" mass="6369">MGKIVAVVTSDPSTVAGGGAPVFIAALEEDRQKLAFRLEKILDASVHDLGNGQLIVVDHKA</sequence>
<organism evidence="1 2">
    <name type="scientific">Paenibacillus mesotrionivorans</name>
    <dbReference type="NCBI Taxonomy" id="3160968"/>
    <lineage>
        <taxon>Bacteria</taxon>
        <taxon>Bacillati</taxon>
        <taxon>Bacillota</taxon>
        <taxon>Bacilli</taxon>
        <taxon>Bacillales</taxon>
        <taxon>Paenibacillaceae</taxon>
        <taxon>Paenibacillus</taxon>
    </lineage>
</organism>
<comment type="caution">
    <text evidence="1">The sequence shown here is derived from an EMBL/GenBank/DDBJ whole genome shotgun (WGS) entry which is preliminary data.</text>
</comment>
<dbReference type="EMBL" id="JBJURJ010000001">
    <property type="protein sequence ID" value="MFM9326968.1"/>
    <property type="molecule type" value="Genomic_DNA"/>
</dbReference>
<name>A0ACC7NQV1_9BACL</name>
<keyword evidence="2" id="KW-1185">Reference proteome</keyword>
<evidence type="ECO:0000313" key="2">
    <source>
        <dbReference type="Proteomes" id="UP001631969"/>
    </source>
</evidence>
<protein>
    <submittedName>
        <fullName evidence="1">Capping complex subunit for YIEGIA</fullName>
    </submittedName>
</protein>